<evidence type="ECO:0000256" key="1">
    <source>
        <dbReference type="SAM" id="SignalP"/>
    </source>
</evidence>
<evidence type="ECO:0000313" key="3">
    <source>
        <dbReference type="Proteomes" id="UP000604046"/>
    </source>
</evidence>
<evidence type="ECO:0000313" key="2">
    <source>
        <dbReference type="EMBL" id="CAE7210854.1"/>
    </source>
</evidence>
<protein>
    <submittedName>
        <fullName evidence="2">Uncharacterized protein</fullName>
    </submittedName>
</protein>
<dbReference type="Proteomes" id="UP000604046">
    <property type="component" value="Unassembled WGS sequence"/>
</dbReference>
<accession>A0A812JP37</accession>
<gene>
    <name evidence="2" type="ORF">SNAT2548_LOCUS7051</name>
</gene>
<keyword evidence="3" id="KW-1185">Reference proteome</keyword>
<feature type="chain" id="PRO_5032658336" evidence="1">
    <location>
        <begin position="24"/>
        <end position="196"/>
    </location>
</feature>
<dbReference type="AlphaFoldDB" id="A0A812JP37"/>
<dbReference type="EMBL" id="CAJNDS010000482">
    <property type="protein sequence ID" value="CAE7210854.1"/>
    <property type="molecule type" value="Genomic_DNA"/>
</dbReference>
<sequence>MAGREVQPLACLLLLALTSLSAAQDALGSVCAHEFYDNVDRTGRQIREGETIYRDIRYNMTHRYIYQNQDVVTMNQPDQYRKVIINLEPCRGVVYLFVRKTRRCWPNPYSCIDLRPGFERREASNCEWTHFMSEIDGSRDGAPTYFEVPLSSTKFFISVYSPTEYSAYTLTILADIGRWPRPGAFGRLTARCLSQK</sequence>
<keyword evidence="1" id="KW-0732">Signal</keyword>
<name>A0A812JP37_9DINO</name>
<feature type="signal peptide" evidence="1">
    <location>
        <begin position="1"/>
        <end position="23"/>
    </location>
</feature>
<organism evidence="2 3">
    <name type="scientific">Symbiodinium natans</name>
    <dbReference type="NCBI Taxonomy" id="878477"/>
    <lineage>
        <taxon>Eukaryota</taxon>
        <taxon>Sar</taxon>
        <taxon>Alveolata</taxon>
        <taxon>Dinophyceae</taxon>
        <taxon>Suessiales</taxon>
        <taxon>Symbiodiniaceae</taxon>
        <taxon>Symbiodinium</taxon>
    </lineage>
</organism>
<proteinExistence type="predicted"/>
<comment type="caution">
    <text evidence="2">The sequence shown here is derived from an EMBL/GenBank/DDBJ whole genome shotgun (WGS) entry which is preliminary data.</text>
</comment>
<reference evidence="2" key="1">
    <citation type="submission" date="2021-02" db="EMBL/GenBank/DDBJ databases">
        <authorList>
            <person name="Dougan E. K."/>
            <person name="Rhodes N."/>
            <person name="Thang M."/>
            <person name="Chan C."/>
        </authorList>
    </citation>
    <scope>NUCLEOTIDE SEQUENCE</scope>
</reference>